<feature type="signal peptide" evidence="2">
    <location>
        <begin position="1"/>
        <end position="21"/>
    </location>
</feature>
<feature type="compositionally biased region" description="Acidic residues" evidence="1">
    <location>
        <begin position="30"/>
        <end position="50"/>
    </location>
</feature>
<protein>
    <submittedName>
        <fullName evidence="3">Uncharacterized protein</fullName>
    </submittedName>
</protein>
<gene>
    <name evidence="3" type="ORF">JRG66_08965</name>
</gene>
<dbReference type="EMBL" id="CP069620">
    <property type="protein sequence ID" value="UZH54131.1"/>
    <property type="molecule type" value="Genomic_DNA"/>
</dbReference>
<keyword evidence="2" id="KW-0732">Signal</keyword>
<evidence type="ECO:0000313" key="4">
    <source>
        <dbReference type="Proteomes" id="UP001163981"/>
    </source>
</evidence>
<feature type="region of interest" description="Disordered" evidence="1">
    <location>
        <begin position="26"/>
        <end position="50"/>
    </location>
</feature>
<dbReference type="PROSITE" id="PS51257">
    <property type="entry name" value="PROKAR_LIPOPROTEIN"/>
    <property type="match status" value="1"/>
</dbReference>
<organism evidence="3 4">
    <name type="scientific">Salinimicrobium tongyeongense</name>
    <dbReference type="NCBI Taxonomy" id="2809707"/>
    <lineage>
        <taxon>Bacteria</taxon>
        <taxon>Pseudomonadati</taxon>
        <taxon>Bacteroidota</taxon>
        <taxon>Flavobacteriia</taxon>
        <taxon>Flavobacteriales</taxon>
        <taxon>Flavobacteriaceae</taxon>
        <taxon>Salinimicrobium</taxon>
    </lineage>
</organism>
<evidence type="ECO:0000256" key="1">
    <source>
        <dbReference type="SAM" id="MobiDB-lite"/>
    </source>
</evidence>
<accession>A0ABY6NN65</accession>
<feature type="chain" id="PRO_5046683096" evidence="2">
    <location>
        <begin position="22"/>
        <end position="50"/>
    </location>
</feature>
<dbReference type="Proteomes" id="UP001163981">
    <property type="component" value="Chromosome"/>
</dbReference>
<evidence type="ECO:0000256" key="2">
    <source>
        <dbReference type="SAM" id="SignalP"/>
    </source>
</evidence>
<keyword evidence="4" id="KW-1185">Reference proteome</keyword>
<evidence type="ECO:0000313" key="3">
    <source>
        <dbReference type="EMBL" id="UZH54131.1"/>
    </source>
</evidence>
<proteinExistence type="predicted"/>
<name>A0ABY6NN65_9FLAO</name>
<sequence>MKRIALIFALLFTFSSGFVSCRDTEREADGLEEVGDEIEEAGDELEDELE</sequence>
<dbReference type="RefSeq" id="WP_265162438.1">
    <property type="nucleotide sequence ID" value="NZ_CP069620.1"/>
</dbReference>
<reference evidence="3" key="1">
    <citation type="submission" date="2021-02" db="EMBL/GenBank/DDBJ databases">
        <title>Salinimicrobium sp. nov. isolated from seawater in Tongyeong, Republic of Korea.</title>
        <authorList>
            <person name="Lee S.-J."/>
        </authorList>
    </citation>
    <scope>NUCLEOTIDE SEQUENCE</scope>
    <source>
        <strain evidence="3">HN-2-9-2</strain>
    </source>
</reference>